<protein>
    <submittedName>
        <fullName evidence="2">Uncharacterized protein</fullName>
    </submittedName>
</protein>
<evidence type="ECO:0000256" key="1">
    <source>
        <dbReference type="SAM" id="MobiDB-lite"/>
    </source>
</evidence>
<reference evidence="2" key="1">
    <citation type="submission" date="2021-01" db="EMBL/GenBank/DDBJ databases">
        <authorList>
            <person name="Corre E."/>
            <person name="Pelletier E."/>
            <person name="Niang G."/>
            <person name="Scheremetjew M."/>
            <person name="Finn R."/>
            <person name="Kale V."/>
            <person name="Holt S."/>
            <person name="Cochrane G."/>
            <person name="Meng A."/>
            <person name="Brown T."/>
            <person name="Cohen L."/>
        </authorList>
    </citation>
    <scope>NUCLEOTIDE SEQUENCE</scope>
    <source>
        <strain evidence="2">NIES-381</strain>
    </source>
</reference>
<name>A0A7S1IPN9_9EUGL</name>
<dbReference type="AlphaFoldDB" id="A0A7S1IPN9"/>
<feature type="compositionally biased region" description="Basic residues" evidence="1">
    <location>
        <begin position="93"/>
        <end position="103"/>
    </location>
</feature>
<evidence type="ECO:0000313" key="2">
    <source>
        <dbReference type="EMBL" id="CAD9019100.1"/>
    </source>
</evidence>
<proteinExistence type="predicted"/>
<organism evidence="2">
    <name type="scientific">Eutreptiella gymnastica</name>
    <dbReference type="NCBI Taxonomy" id="73025"/>
    <lineage>
        <taxon>Eukaryota</taxon>
        <taxon>Discoba</taxon>
        <taxon>Euglenozoa</taxon>
        <taxon>Euglenida</taxon>
        <taxon>Spirocuta</taxon>
        <taxon>Euglenophyceae</taxon>
        <taxon>Eutreptiales</taxon>
        <taxon>Eutreptiaceae</taxon>
        <taxon>Eutreptiella</taxon>
    </lineage>
</organism>
<gene>
    <name evidence="2" type="ORF">EGYM00392_LOCUS30214</name>
</gene>
<dbReference type="EMBL" id="HBGA01081048">
    <property type="protein sequence ID" value="CAD9019100.1"/>
    <property type="molecule type" value="Transcribed_RNA"/>
</dbReference>
<accession>A0A7S1IPN9</accession>
<sequence>MSVQSSCARSAHAVQKVPLAQWAHRYGNTEGLLRDKAGGLAKQPLGQRGCIASAVEVVQLAKDEEAIGPLTAADCRAVGSLASHKAQGSTAHGRTRPSHKRSP</sequence>
<feature type="region of interest" description="Disordered" evidence="1">
    <location>
        <begin position="81"/>
        <end position="103"/>
    </location>
</feature>